<dbReference type="CDD" id="cd17546">
    <property type="entry name" value="REC_hyHK_CKI1_RcsC-like"/>
    <property type="match status" value="1"/>
</dbReference>
<evidence type="ECO:0000256" key="15">
    <source>
        <dbReference type="SAM" id="Coils"/>
    </source>
</evidence>
<keyword evidence="6 17" id="KW-0812">Transmembrane</keyword>
<keyword evidence="15" id="KW-0175">Coiled coil</keyword>
<feature type="coiled-coil region" evidence="15">
    <location>
        <begin position="516"/>
        <end position="543"/>
    </location>
</feature>
<evidence type="ECO:0000256" key="2">
    <source>
        <dbReference type="ARBA" id="ARBA00004370"/>
    </source>
</evidence>
<dbReference type="Gene3D" id="3.40.50.2300">
    <property type="match status" value="1"/>
</dbReference>
<dbReference type="FunFam" id="3.40.50.2300:FF:000289">
    <property type="entry name" value="Osmosensing histidine protein kinase SLN1"/>
    <property type="match status" value="1"/>
</dbReference>
<comment type="subcellular location">
    <subcellularLocation>
        <location evidence="2">Membrane</location>
    </subcellularLocation>
</comment>
<evidence type="ECO:0000256" key="12">
    <source>
        <dbReference type="ARBA" id="ARBA00023136"/>
    </source>
</evidence>
<keyword evidence="5" id="KW-0808">Transferase</keyword>
<dbReference type="SMART" id="SM00388">
    <property type="entry name" value="HisKA"/>
    <property type="match status" value="1"/>
</dbReference>
<dbReference type="Gene3D" id="1.10.287.130">
    <property type="match status" value="1"/>
</dbReference>
<protein>
    <recommendedName>
        <fullName evidence="3">histidine kinase</fullName>
        <ecNumber evidence="3">2.7.13.3</ecNumber>
    </recommendedName>
</protein>
<dbReference type="OrthoDB" id="60033at2759"/>
<comment type="catalytic activity">
    <reaction evidence="1">
        <text>ATP + protein L-histidine = ADP + protein N-phospho-L-histidine.</text>
        <dbReference type="EC" id="2.7.13.3"/>
    </reaction>
</comment>
<organism evidence="20 21">
    <name type="scientific">Pseudocercospora musae</name>
    <dbReference type="NCBI Taxonomy" id="113226"/>
    <lineage>
        <taxon>Eukaryota</taxon>
        <taxon>Fungi</taxon>
        <taxon>Dikarya</taxon>
        <taxon>Ascomycota</taxon>
        <taxon>Pezizomycotina</taxon>
        <taxon>Dothideomycetes</taxon>
        <taxon>Dothideomycetidae</taxon>
        <taxon>Mycosphaerellales</taxon>
        <taxon>Mycosphaerellaceae</taxon>
        <taxon>Pseudocercospora</taxon>
    </lineage>
</organism>
<dbReference type="PANTHER" id="PTHR43047:SF72">
    <property type="entry name" value="OSMOSENSING HISTIDINE PROTEIN KINASE SLN1"/>
    <property type="match status" value="1"/>
</dbReference>
<dbReference type="InterPro" id="IPR003594">
    <property type="entry name" value="HATPase_dom"/>
</dbReference>
<keyword evidence="9" id="KW-0067">ATP-binding</keyword>
<sequence>MRIPIYLQLASLLLISSLIGLAVISIAVWITTHTFVLDIRASRLSLTASLKAAELASNLDVMQTSAGFVSTRVLIQEALKRYNQGNNTDQNWSTSKADLQAAIGGMASLGQILLLQARVYPKNDNGLNGRYSLLNVTSPTQKYPLPANYTNGSSVLLGDESTATNGTAFPSALYPDLAYGSTDDNDNSHVSFEGQEITSGRTLVLGPWPISDTVSLMSLTLPISDNDNQADILGYLTVVMDARLILNTVLSREGLMNTGQTLLVSPGSATNRFSGGLSNPSLAAGTEVRYVTPVQSGIGGRHPNNANNTQQSFNTTEFGAINKALEDYGKNESDRSGSALRAKNEARKAVSVGYAFPNTTLVDWLVLVEQSRSEVWQPITTLRKVLLASLFATFGLMVIISFPLARFASTPILRLRDATRRSIDPSQSASRSSMDSLGHLRDGPADETEGVDETAAKKEGFVNPITRWKLKREQSSQAKREEHRKRVFKIPAKVKERKWWIRDELTDLTSTFNEMSDELMMQYSKLEERVQQRTAELELSKKAAEAANESKTLFIANISHELKTPLNGILGMCAVCMQEEDPLRLKRSLGIIYKSGDLLLNLLTDLLTFSKNQVGQHLSLDEKEFRLRDIQSQALAIFDKQAKDGHIDLRVEFEGISNLADETFASAGQSALGPAGTGRMRDMILWGDVHRILQVVINLLSNSLKFTPPGGSVVLTIRALTESPDMSKRSPSIGSRQSRMNSSRHRTSETHTVHSLDRFGSANSINAKGKPSQVSVSERNASPPPGRYIYFEFEVADTGPGIKEDLQQKIFEPFVQGDLGLSKKFGGTGLGLSICSQLASLMKGSIRLRSTLGLGSTFTLQIPLRHLQTRADSSASSAIERPGIESDSRGNSFDEARASPRASIHGPVEFDLTAPSTAVATEQPKAPVTGDLNNSNPRLVGLSQPFFASNQPLESPGSQPAAMDQIEAAAKRGGKIRVLVAEDNKVNQEVVLRMLKLEDIYDVTVAKDGQEALDIVKDTMASKGQPFNLIFMDVHMPNLNGIESTKMIREMGYNAPIVALTAYSEEKNVKDCLDSGMNYFLSKPIRRPQLKKVLKEYCAPIPEEPEETPARDERRRSSEHGTTMVMVNKHADAAAPPTYPWVIPALWRAHGSRALSLTHTRTFYTPINDTLLMMGVTVKRKVLEDEVDEELDSQHNHHRPLERRALKKRGTPILDQDRSTLALFTNGQADLLQSRYTSQSRNGYVVPPSKSPNGFVPAALMNTMLSTNATFLVFQRALTHFCSTYGSLFGSSYVSGLKTAHWTVASSDDASTIRNAGQEFLRTLRRYINDLQAAAMAQIQLRATLVEVGVEKNVLEGIDAVVGMLDRQIIGLGTEMQGLEWQLSSVAGTADLENGDEIVIEVVMNG</sequence>
<feature type="modified residue" description="4-aspartylphosphate" evidence="14">
    <location>
        <position position="1033"/>
    </location>
</feature>
<keyword evidence="13" id="KW-0325">Glycoprotein</keyword>
<dbReference type="FunFam" id="1.10.287.130:FF:000004">
    <property type="entry name" value="Ethylene receptor 1"/>
    <property type="match status" value="1"/>
</dbReference>
<evidence type="ECO:0000256" key="8">
    <source>
        <dbReference type="ARBA" id="ARBA00022777"/>
    </source>
</evidence>
<dbReference type="PROSITE" id="PS50110">
    <property type="entry name" value="RESPONSE_REGULATORY"/>
    <property type="match status" value="1"/>
</dbReference>
<dbReference type="Pfam" id="PF00512">
    <property type="entry name" value="HisKA"/>
    <property type="match status" value="1"/>
</dbReference>
<feature type="transmembrane region" description="Helical" evidence="17">
    <location>
        <begin position="6"/>
        <end position="30"/>
    </location>
</feature>
<evidence type="ECO:0000256" key="9">
    <source>
        <dbReference type="ARBA" id="ARBA00022840"/>
    </source>
</evidence>
<dbReference type="InterPro" id="IPR001789">
    <property type="entry name" value="Sig_transdc_resp-reg_receiver"/>
</dbReference>
<evidence type="ECO:0000256" key="4">
    <source>
        <dbReference type="ARBA" id="ARBA00022553"/>
    </source>
</evidence>
<dbReference type="InterPro" id="IPR005467">
    <property type="entry name" value="His_kinase_dom"/>
</dbReference>
<evidence type="ECO:0000256" key="14">
    <source>
        <dbReference type="PROSITE-ProRule" id="PRU00169"/>
    </source>
</evidence>
<evidence type="ECO:0000256" key="5">
    <source>
        <dbReference type="ARBA" id="ARBA00022679"/>
    </source>
</evidence>
<feature type="region of interest" description="Disordered" evidence="16">
    <location>
        <begin position="724"/>
        <end position="781"/>
    </location>
</feature>
<dbReference type="Pfam" id="PF00072">
    <property type="entry name" value="Response_reg"/>
    <property type="match status" value="1"/>
</dbReference>
<evidence type="ECO:0000256" key="6">
    <source>
        <dbReference type="ARBA" id="ARBA00022692"/>
    </source>
</evidence>
<evidence type="ECO:0000259" key="19">
    <source>
        <dbReference type="PROSITE" id="PS50110"/>
    </source>
</evidence>
<feature type="transmembrane region" description="Helical" evidence="17">
    <location>
        <begin position="385"/>
        <end position="405"/>
    </location>
</feature>
<dbReference type="SUPFAM" id="SSF55874">
    <property type="entry name" value="ATPase domain of HSP90 chaperone/DNA topoisomerase II/histidine kinase"/>
    <property type="match status" value="1"/>
</dbReference>
<dbReference type="InterPro" id="IPR036097">
    <property type="entry name" value="HisK_dim/P_sf"/>
</dbReference>
<keyword evidence="21" id="KW-1185">Reference proteome</keyword>
<dbReference type="CDD" id="cd16922">
    <property type="entry name" value="HATPase_EvgS-ArcB-TorS-like"/>
    <property type="match status" value="1"/>
</dbReference>
<dbReference type="InterPro" id="IPR011006">
    <property type="entry name" value="CheY-like_superfamily"/>
</dbReference>
<dbReference type="GO" id="GO:0007234">
    <property type="term" value="P:osmosensory signaling via phosphorelay pathway"/>
    <property type="evidence" value="ECO:0007669"/>
    <property type="project" value="UniProtKB-ARBA"/>
</dbReference>
<proteinExistence type="predicted"/>
<feature type="domain" description="Histidine kinase" evidence="18">
    <location>
        <begin position="557"/>
        <end position="866"/>
    </location>
</feature>
<feature type="compositionally biased region" description="Basic and acidic residues" evidence="16">
    <location>
        <begin position="882"/>
        <end position="896"/>
    </location>
</feature>
<dbReference type="GO" id="GO:0005524">
    <property type="term" value="F:ATP binding"/>
    <property type="evidence" value="ECO:0007669"/>
    <property type="project" value="UniProtKB-KW"/>
</dbReference>
<dbReference type="SMART" id="SM00448">
    <property type="entry name" value="REC"/>
    <property type="match status" value="1"/>
</dbReference>
<evidence type="ECO:0000256" key="7">
    <source>
        <dbReference type="ARBA" id="ARBA00022741"/>
    </source>
</evidence>
<feature type="compositionally biased region" description="Polar residues" evidence="16">
    <location>
        <begin position="729"/>
        <end position="741"/>
    </location>
</feature>
<gene>
    <name evidence="20" type="ORF">AC579_139</name>
</gene>
<accession>A0A139IMB0</accession>
<keyword evidence="12 17" id="KW-0472">Membrane</keyword>
<dbReference type="STRING" id="113226.A0A139IMB0"/>
<dbReference type="Pfam" id="PF02518">
    <property type="entry name" value="HATPase_c"/>
    <property type="match status" value="1"/>
</dbReference>
<evidence type="ECO:0000256" key="16">
    <source>
        <dbReference type="SAM" id="MobiDB-lite"/>
    </source>
</evidence>
<dbReference type="InterPro" id="IPR036890">
    <property type="entry name" value="HATPase_C_sf"/>
</dbReference>
<evidence type="ECO:0000256" key="3">
    <source>
        <dbReference type="ARBA" id="ARBA00012438"/>
    </source>
</evidence>
<feature type="region of interest" description="Disordered" evidence="16">
    <location>
        <begin position="871"/>
        <end position="896"/>
    </location>
</feature>
<dbReference type="GO" id="GO:0005886">
    <property type="term" value="C:plasma membrane"/>
    <property type="evidence" value="ECO:0007669"/>
    <property type="project" value="TreeGrafter"/>
</dbReference>
<evidence type="ECO:0000259" key="18">
    <source>
        <dbReference type="PROSITE" id="PS50109"/>
    </source>
</evidence>
<reference evidence="20 21" key="1">
    <citation type="submission" date="2015-07" db="EMBL/GenBank/DDBJ databases">
        <title>Comparative genomics of the Sigatoka disease complex on banana suggests a link between parallel evolutionary changes in Pseudocercospora fijiensis and Pseudocercospora eumusae and increased virulence on the banana host.</title>
        <authorList>
            <person name="Chang T.-C."/>
            <person name="Salvucci A."/>
            <person name="Crous P.W."/>
            <person name="Stergiopoulos I."/>
        </authorList>
    </citation>
    <scope>NUCLEOTIDE SEQUENCE [LARGE SCALE GENOMIC DNA]</scope>
    <source>
        <strain evidence="20 21">CBS 116634</strain>
    </source>
</reference>
<dbReference type="PANTHER" id="PTHR43047">
    <property type="entry name" value="TWO-COMPONENT HISTIDINE PROTEIN KINASE"/>
    <property type="match status" value="1"/>
</dbReference>
<evidence type="ECO:0000256" key="11">
    <source>
        <dbReference type="ARBA" id="ARBA00023012"/>
    </source>
</evidence>
<dbReference type="PROSITE" id="PS50109">
    <property type="entry name" value="HIS_KIN"/>
    <property type="match status" value="1"/>
</dbReference>
<dbReference type="InterPro" id="IPR003661">
    <property type="entry name" value="HisK_dim/P_dom"/>
</dbReference>
<feature type="compositionally biased region" description="Polar residues" evidence="16">
    <location>
        <begin position="424"/>
        <end position="435"/>
    </location>
</feature>
<dbReference type="Gene3D" id="3.30.565.10">
    <property type="entry name" value="Histidine kinase-like ATPase, C-terminal domain"/>
    <property type="match status" value="1"/>
</dbReference>
<evidence type="ECO:0000313" key="20">
    <source>
        <dbReference type="EMBL" id="KXT15686.1"/>
    </source>
</evidence>
<feature type="domain" description="Response regulatory" evidence="19">
    <location>
        <begin position="977"/>
        <end position="1098"/>
    </location>
</feature>
<name>A0A139IMB0_9PEZI</name>
<keyword evidence="10 17" id="KW-1133">Transmembrane helix</keyword>
<dbReference type="EMBL" id="LFZO01000052">
    <property type="protein sequence ID" value="KXT15686.1"/>
    <property type="molecule type" value="Genomic_DNA"/>
</dbReference>
<evidence type="ECO:0000256" key="1">
    <source>
        <dbReference type="ARBA" id="ARBA00000085"/>
    </source>
</evidence>
<keyword evidence="11" id="KW-0902">Two-component regulatory system</keyword>
<feature type="compositionally biased region" description="Basic and acidic residues" evidence="16">
    <location>
        <begin position="746"/>
        <end position="757"/>
    </location>
</feature>
<dbReference type="SUPFAM" id="SSF47384">
    <property type="entry name" value="Homodimeric domain of signal transducing histidine kinase"/>
    <property type="match status" value="1"/>
</dbReference>
<keyword evidence="4 14" id="KW-0597">Phosphoprotein</keyword>
<dbReference type="SUPFAM" id="SSF52172">
    <property type="entry name" value="CheY-like"/>
    <property type="match status" value="1"/>
</dbReference>
<dbReference type="SMART" id="SM00387">
    <property type="entry name" value="HATPase_c"/>
    <property type="match status" value="1"/>
</dbReference>
<keyword evidence="7" id="KW-0547">Nucleotide-binding</keyword>
<comment type="caution">
    <text evidence="20">The sequence shown here is derived from an EMBL/GenBank/DDBJ whole genome shotgun (WGS) entry which is preliminary data.</text>
</comment>
<evidence type="ECO:0000256" key="10">
    <source>
        <dbReference type="ARBA" id="ARBA00022989"/>
    </source>
</evidence>
<evidence type="ECO:0000256" key="13">
    <source>
        <dbReference type="ARBA" id="ARBA00023180"/>
    </source>
</evidence>
<dbReference type="Proteomes" id="UP000073492">
    <property type="component" value="Unassembled WGS sequence"/>
</dbReference>
<feature type="compositionally biased region" description="Polar residues" evidence="16">
    <location>
        <begin position="761"/>
        <end position="780"/>
    </location>
</feature>
<feature type="region of interest" description="Disordered" evidence="16">
    <location>
        <begin position="423"/>
        <end position="456"/>
    </location>
</feature>
<dbReference type="PRINTS" id="PR00344">
    <property type="entry name" value="BCTRLSENSOR"/>
</dbReference>
<dbReference type="CDD" id="cd00082">
    <property type="entry name" value="HisKA"/>
    <property type="match status" value="1"/>
</dbReference>
<evidence type="ECO:0000313" key="21">
    <source>
        <dbReference type="Proteomes" id="UP000073492"/>
    </source>
</evidence>
<dbReference type="GO" id="GO:0009927">
    <property type="term" value="F:histidine phosphotransfer kinase activity"/>
    <property type="evidence" value="ECO:0007669"/>
    <property type="project" value="TreeGrafter"/>
</dbReference>
<dbReference type="EC" id="2.7.13.3" evidence="3"/>
<dbReference type="GO" id="GO:0000155">
    <property type="term" value="F:phosphorelay sensor kinase activity"/>
    <property type="evidence" value="ECO:0007669"/>
    <property type="project" value="InterPro"/>
</dbReference>
<keyword evidence="8" id="KW-0418">Kinase</keyword>
<evidence type="ECO:0000256" key="17">
    <source>
        <dbReference type="SAM" id="Phobius"/>
    </source>
</evidence>
<dbReference type="InterPro" id="IPR004358">
    <property type="entry name" value="Sig_transdc_His_kin-like_C"/>
</dbReference>